<comment type="caution">
    <text evidence="2">The sequence shown here is derived from an EMBL/GenBank/DDBJ whole genome shotgun (WGS) entry which is preliminary data.</text>
</comment>
<dbReference type="Proteomes" id="UP001163850">
    <property type="component" value="Unassembled WGS sequence"/>
</dbReference>
<evidence type="ECO:0000313" key="3">
    <source>
        <dbReference type="Proteomes" id="UP001163850"/>
    </source>
</evidence>
<reference evidence="2" key="1">
    <citation type="submission" date="2022-08" db="EMBL/GenBank/DDBJ databases">
        <authorList>
            <consortium name="DOE Joint Genome Institute"/>
            <person name="Min B."/>
            <person name="Riley R."/>
            <person name="Sierra-Patev S."/>
            <person name="Naranjo-Ortiz M."/>
            <person name="Looney B."/>
            <person name="Konkel Z."/>
            <person name="Slot J.C."/>
            <person name="Sakamoto Y."/>
            <person name="Steenwyk J.L."/>
            <person name="Rokas A."/>
            <person name="Carro J."/>
            <person name="Camarero S."/>
            <person name="Ferreira P."/>
            <person name="Molpeceres G."/>
            <person name="Ruiz-Duenas F.J."/>
            <person name="Serrano A."/>
            <person name="Henrissat B."/>
            <person name="Drula E."/>
            <person name="Hughes K.W."/>
            <person name="Mata J.L."/>
            <person name="Ishikawa N.K."/>
            <person name="Vargas-Isla R."/>
            <person name="Ushijima S."/>
            <person name="Smith C.A."/>
            <person name="Ahrendt S."/>
            <person name="Andreopoulos W."/>
            <person name="He G."/>
            <person name="Labutti K."/>
            <person name="Lipzen A."/>
            <person name="Ng V."/>
            <person name="Sandor L."/>
            <person name="Barry K."/>
            <person name="Martinez A.T."/>
            <person name="Xiao Y."/>
            <person name="Gibbons J.G."/>
            <person name="Terashima K."/>
            <person name="Hibbett D.S."/>
            <person name="Grigoriev I.V."/>
        </authorList>
    </citation>
    <scope>NUCLEOTIDE SEQUENCE</scope>
    <source>
        <strain evidence="2">TFB7829</strain>
    </source>
</reference>
<name>A0AA38Q8B9_9AGAR</name>
<feature type="signal peptide" evidence="1">
    <location>
        <begin position="1"/>
        <end position="19"/>
    </location>
</feature>
<evidence type="ECO:0000313" key="2">
    <source>
        <dbReference type="EMBL" id="KAJ3989494.1"/>
    </source>
</evidence>
<dbReference type="AlphaFoldDB" id="A0AA38Q8B9"/>
<organism evidence="2 3">
    <name type="scientific">Lentinula detonsa</name>
    <dbReference type="NCBI Taxonomy" id="2804962"/>
    <lineage>
        <taxon>Eukaryota</taxon>
        <taxon>Fungi</taxon>
        <taxon>Dikarya</taxon>
        <taxon>Basidiomycota</taxon>
        <taxon>Agaricomycotina</taxon>
        <taxon>Agaricomycetes</taxon>
        <taxon>Agaricomycetidae</taxon>
        <taxon>Agaricales</taxon>
        <taxon>Marasmiineae</taxon>
        <taxon>Omphalotaceae</taxon>
        <taxon>Lentinula</taxon>
    </lineage>
</organism>
<gene>
    <name evidence="2" type="ORF">F5890DRAFT_1650047</name>
</gene>
<feature type="chain" id="PRO_5041332343" evidence="1">
    <location>
        <begin position="20"/>
        <end position="174"/>
    </location>
</feature>
<sequence>MRFASAYLGLIGLLSVARAMPMNQQPDLEVSRASRTCIYTIVKFLEKPPPSMANPPSTGADQTLSVVDSVSTDAKDILQSFLSQHADQEHVYNIKFKNDYPFPQLGPIIYYTAERRIMRSSETPEVSELYGWVLSRKDDQGKYHGYQSSQSERLLSPSESCMTCFGPHTGPPSI</sequence>
<dbReference type="EMBL" id="MU801897">
    <property type="protein sequence ID" value="KAJ3989494.1"/>
    <property type="molecule type" value="Genomic_DNA"/>
</dbReference>
<accession>A0AA38Q8B9</accession>
<keyword evidence="1" id="KW-0732">Signal</keyword>
<protein>
    <submittedName>
        <fullName evidence="2">Uncharacterized protein</fullName>
    </submittedName>
</protein>
<evidence type="ECO:0000256" key="1">
    <source>
        <dbReference type="SAM" id="SignalP"/>
    </source>
</evidence>
<proteinExistence type="predicted"/>